<dbReference type="GO" id="GO:0010181">
    <property type="term" value="F:FMN binding"/>
    <property type="evidence" value="ECO:0007669"/>
    <property type="project" value="UniProtKB-UniRule"/>
</dbReference>
<feature type="binding site" evidence="6">
    <location>
        <position position="9"/>
    </location>
    <ligand>
        <name>FMN</name>
        <dbReference type="ChEBI" id="CHEBI:58210"/>
    </ligand>
</feature>
<dbReference type="Pfam" id="PF02525">
    <property type="entry name" value="Flavodoxin_2"/>
    <property type="match status" value="1"/>
</dbReference>
<dbReference type="Proteomes" id="UP000270342">
    <property type="component" value="Unassembled WGS sequence"/>
</dbReference>
<comment type="function">
    <text evidence="6">Also exhibits azoreductase activity. Catalyzes the reductive cleavage of the azo bond in aromatic azo compounds to the corresponding amines.</text>
</comment>
<keyword evidence="4 6" id="KW-0520">NAD</keyword>
<dbReference type="SUPFAM" id="SSF52218">
    <property type="entry name" value="Flavoproteins"/>
    <property type="match status" value="1"/>
</dbReference>
<keyword evidence="3 6" id="KW-0560">Oxidoreductase</keyword>
<dbReference type="GO" id="GO:0016652">
    <property type="term" value="F:oxidoreductase activity, acting on NAD(P)H as acceptor"/>
    <property type="evidence" value="ECO:0007669"/>
    <property type="project" value="UniProtKB-UniRule"/>
</dbReference>
<protein>
    <recommendedName>
        <fullName evidence="6">FMN dependent NADH:quinone oxidoreductase</fullName>
        <ecNumber evidence="6">1.6.5.-</ecNumber>
    </recommendedName>
    <alternativeName>
        <fullName evidence="6">Azo-dye reductase</fullName>
    </alternativeName>
    <alternativeName>
        <fullName evidence="6">FMN-dependent NADH-azo compound oxidoreductase</fullName>
    </alternativeName>
    <alternativeName>
        <fullName evidence="6">FMN-dependent NADH-azoreductase</fullName>
        <ecNumber evidence="6">1.7.1.17</ecNumber>
    </alternativeName>
</protein>
<dbReference type="HAMAP" id="MF_01216">
    <property type="entry name" value="Azoreductase_type1"/>
    <property type="match status" value="1"/>
</dbReference>
<evidence type="ECO:0000256" key="5">
    <source>
        <dbReference type="ARBA" id="ARBA00048542"/>
    </source>
</evidence>
<dbReference type="InterPro" id="IPR029039">
    <property type="entry name" value="Flavoprotein-like_sf"/>
</dbReference>
<keyword evidence="9" id="KW-1185">Reference proteome</keyword>
<gene>
    <name evidence="6" type="primary">azoR</name>
    <name evidence="8" type="ORF">D7S86_16795</name>
</gene>
<dbReference type="InterPro" id="IPR050104">
    <property type="entry name" value="FMN-dep_NADH:Q_OxRdtase_AzoR1"/>
</dbReference>
<proteinExistence type="inferred from homology"/>
<keyword evidence="1 6" id="KW-0285">Flavoprotein</keyword>
<comment type="cofactor">
    <cofactor evidence="6">
        <name>FMN</name>
        <dbReference type="ChEBI" id="CHEBI:58210"/>
    </cofactor>
    <text evidence="6">Binds 1 FMN per subunit.</text>
</comment>
<evidence type="ECO:0000256" key="4">
    <source>
        <dbReference type="ARBA" id="ARBA00023027"/>
    </source>
</evidence>
<dbReference type="PANTHER" id="PTHR43741:SF4">
    <property type="entry name" value="FMN-DEPENDENT NADH:QUINONE OXIDOREDUCTASE"/>
    <property type="match status" value="1"/>
</dbReference>
<evidence type="ECO:0000256" key="3">
    <source>
        <dbReference type="ARBA" id="ARBA00023002"/>
    </source>
</evidence>
<dbReference type="EC" id="1.7.1.17" evidence="6"/>
<dbReference type="AlphaFoldDB" id="A0A494XRZ6"/>
<evidence type="ECO:0000256" key="6">
    <source>
        <dbReference type="HAMAP-Rule" id="MF_01216"/>
    </source>
</evidence>
<evidence type="ECO:0000256" key="2">
    <source>
        <dbReference type="ARBA" id="ARBA00022643"/>
    </source>
</evidence>
<reference evidence="8 9" key="1">
    <citation type="submission" date="2018-10" db="EMBL/GenBank/DDBJ databases">
        <title>Robbsia sp. DHC34, isolated from soil.</title>
        <authorList>
            <person name="Gao Z.-H."/>
            <person name="Qiu L.-H."/>
        </authorList>
    </citation>
    <scope>NUCLEOTIDE SEQUENCE [LARGE SCALE GENOMIC DNA]</scope>
    <source>
        <strain evidence="8 9">DHC34</strain>
    </source>
</reference>
<sequence>MRLLNIVSSPRGADSVSIGMANAFLDAYREHCPSVEIDTLNVWEENLPDFDAQGIGAKYKGVSKQPLNDAELSIWMRIQSLAKRFQRADRIVVGVPMWNFDYPYKLKQLIDLVSQRNMLFTFDGQTYGPALRIPRALVIHVRGQHRDTRTGIASPGFDHQADYIDFWLKFIGVDDVKRLTIEHTWDAQAHASIAHGKALARDLAADF</sequence>
<comment type="caution">
    <text evidence="6">Lacks conserved residue(s) required for the propagation of feature annotation.</text>
</comment>
<comment type="catalytic activity">
    <reaction evidence="6">
        <text>2 a quinone + NADH + H(+) = 2 a 1,4-benzosemiquinone + NAD(+)</text>
        <dbReference type="Rhea" id="RHEA:65952"/>
        <dbReference type="ChEBI" id="CHEBI:15378"/>
        <dbReference type="ChEBI" id="CHEBI:57540"/>
        <dbReference type="ChEBI" id="CHEBI:57945"/>
        <dbReference type="ChEBI" id="CHEBI:132124"/>
        <dbReference type="ChEBI" id="CHEBI:134225"/>
    </reaction>
</comment>
<comment type="subunit">
    <text evidence="6">Homodimer.</text>
</comment>
<comment type="caution">
    <text evidence="8">The sequence shown here is derived from an EMBL/GenBank/DDBJ whole genome shotgun (WGS) entry which is preliminary data.</text>
</comment>
<keyword evidence="2 6" id="KW-0288">FMN</keyword>
<comment type="catalytic activity">
    <reaction evidence="5">
        <text>N,N-dimethyl-1,4-phenylenediamine + anthranilate + 2 NAD(+) = 2-(4-dimethylaminophenyl)diazenylbenzoate + 2 NADH + 2 H(+)</text>
        <dbReference type="Rhea" id="RHEA:55872"/>
        <dbReference type="ChEBI" id="CHEBI:15378"/>
        <dbReference type="ChEBI" id="CHEBI:15783"/>
        <dbReference type="ChEBI" id="CHEBI:16567"/>
        <dbReference type="ChEBI" id="CHEBI:57540"/>
        <dbReference type="ChEBI" id="CHEBI:57945"/>
        <dbReference type="ChEBI" id="CHEBI:71579"/>
        <dbReference type="EC" id="1.7.1.17"/>
    </reaction>
    <physiologicalReaction direction="right-to-left" evidence="5">
        <dbReference type="Rhea" id="RHEA:55874"/>
    </physiologicalReaction>
</comment>
<evidence type="ECO:0000313" key="8">
    <source>
        <dbReference type="EMBL" id="RKP53375.1"/>
    </source>
</evidence>
<feature type="domain" description="Flavodoxin-like fold" evidence="7">
    <location>
        <begin position="1"/>
        <end position="194"/>
    </location>
</feature>
<dbReference type="EMBL" id="RBZU01000007">
    <property type="protein sequence ID" value="RKP53375.1"/>
    <property type="molecule type" value="Genomic_DNA"/>
</dbReference>
<dbReference type="EC" id="1.6.5.-" evidence="6"/>
<name>A0A494XRZ6_9BURK</name>
<dbReference type="PANTHER" id="PTHR43741">
    <property type="entry name" value="FMN-DEPENDENT NADH-AZOREDUCTASE 1"/>
    <property type="match status" value="1"/>
</dbReference>
<comment type="similarity">
    <text evidence="6">Belongs to the azoreductase type 1 family.</text>
</comment>
<accession>A0A494XRZ6</accession>
<feature type="binding site" evidence="6">
    <location>
        <begin position="97"/>
        <end position="100"/>
    </location>
    <ligand>
        <name>FMN</name>
        <dbReference type="ChEBI" id="CHEBI:58210"/>
    </ligand>
</feature>
<dbReference type="InterPro" id="IPR003680">
    <property type="entry name" value="Flavodoxin_fold"/>
</dbReference>
<evidence type="ECO:0000313" key="9">
    <source>
        <dbReference type="Proteomes" id="UP000270342"/>
    </source>
</evidence>
<comment type="function">
    <text evidence="6">Quinone reductase that provides resistance to thiol-specific stress caused by electrophilic quinones.</text>
</comment>
<dbReference type="OrthoDB" id="9787136at2"/>
<organism evidence="8 9">
    <name type="scientific">Pararobbsia silviterrae</name>
    <dbReference type="NCBI Taxonomy" id="1792498"/>
    <lineage>
        <taxon>Bacteria</taxon>
        <taxon>Pseudomonadati</taxon>
        <taxon>Pseudomonadota</taxon>
        <taxon>Betaproteobacteria</taxon>
        <taxon>Burkholderiales</taxon>
        <taxon>Burkholderiaceae</taxon>
        <taxon>Pararobbsia</taxon>
    </lineage>
</organism>
<evidence type="ECO:0000259" key="7">
    <source>
        <dbReference type="Pfam" id="PF02525"/>
    </source>
</evidence>
<dbReference type="GO" id="GO:0016655">
    <property type="term" value="F:oxidoreductase activity, acting on NAD(P)H, quinone or similar compound as acceptor"/>
    <property type="evidence" value="ECO:0007669"/>
    <property type="project" value="InterPro"/>
</dbReference>
<dbReference type="GO" id="GO:0009055">
    <property type="term" value="F:electron transfer activity"/>
    <property type="evidence" value="ECO:0007669"/>
    <property type="project" value="UniProtKB-UniRule"/>
</dbReference>
<dbReference type="InterPro" id="IPR023048">
    <property type="entry name" value="NADH:quinone_OxRdtase_FMN_depd"/>
</dbReference>
<feature type="binding site" evidence="6">
    <location>
        <begin position="15"/>
        <end position="17"/>
    </location>
    <ligand>
        <name>FMN</name>
        <dbReference type="ChEBI" id="CHEBI:58210"/>
    </ligand>
</feature>
<dbReference type="Gene3D" id="3.40.50.360">
    <property type="match status" value="1"/>
</dbReference>
<evidence type="ECO:0000256" key="1">
    <source>
        <dbReference type="ARBA" id="ARBA00022630"/>
    </source>
</evidence>
<dbReference type="RefSeq" id="WP_121088003.1">
    <property type="nucleotide sequence ID" value="NZ_RBZU01000007.1"/>
</dbReference>